<proteinExistence type="predicted"/>
<name>A0A3M7RJY4_BRAPC</name>
<accession>A0A3M7RJY4</accession>
<dbReference type="Proteomes" id="UP000276133">
    <property type="component" value="Unassembled WGS sequence"/>
</dbReference>
<organism evidence="1 2">
    <name type="scientific">Brachionus plicatilis</name>
    <name type="common">Marine rotifer</name>
    <name type="synonym">Brachionus muelleri</name>
    <dbReference type="NCBI Taxonomy" id="10195"/>
    <lineage>
        <taxon>Eukaryota</taxon>
        <taxon>Metazoa</taxon>
        <taxon>Spiralia</taxon>
        <taxon>Gnathifera</taxon>
        <taxon>Rotifera</taxon>
        <taxon>Eurotatoria</taxon>
        <taxon>Monogononta</taxon>
        <taxon>Pseudotrocha</taxon>
        <taxon>Ploima</taxon>
        <taxon>Brachionidae</taxon>
        <taxon>Brachionus</taxon>
    </lineage>
</organism>
<dbReference type="EMBL" id="REGN01003200">
    <property type="protein sequence ID" value="RNA23893.1"/>
    <property type="molecule type" value="Genomic_DNA"/>
</dbReference>
<evidence type="ECO:0000313" key="1">
    <source>
        <dbReference type="EMBL" id="RNA23893.1"/>
    </source>
</evidence>
<dbReference type="AlphaFoldDB" id="A0A3M7RJY4"/>
<reference evidence="1 2" key="1">
    <citation type="journal article" date="2018" name="Sci. Rep.">
        <title>Genomic signatures of local adaptation to the degree of environmental predictability in rotifers.</title>
        <authorList>
            <person name="Franch-Gras L."/>
            <person name="Hahn C."/>
            <person name="Garcia-Roger E.M."/>
            <person name="Carmona M.J."/>
            <person name="Serra M."/>
            <person name="Gomez A."/>
        </authorList>
    </citation>
    <scope>NUCLEOTIDE SEQUENCE [LARGE SCALE GENOMIC DNA]</scope>
    <source>
        <strain evidence="1">HYR1</strain>
    </source>
</reference>
<keyword evidence="2" id="KW-1185">Reference proteome</keyword>
<dbReference type="OrthoDB" id="10479803at2759"/>
<sequence>MAVSENDVKIQTTNMSQPPPGSVVYIQKEEESSARKCWNSLFCCCQAFVIADGCLRCLCCCCDRSIFCSIFIAKNILFCEFLDENMINYMIVKLRNILSGEERLFSFNCIEIVKKNFVGPRAKN</sequence>
<evidence type="ECO:0000313" key="2">
    <source>
        <dbReference type="Proteomes" id="UP000276133"/>
    </source>
</evidence>
<gene>
    <name evidence="1" type="ORF">BpHYR1_051364</name>
</gene>
<comment type="caution">
    <text evidence="1">The sequence shown here is derived from an EMBL/GenBank/DDBJ whole genome shotgun (WGS) entry which is preliminary data.</text>
</comment>
<protein>
    <submittedName>
        <fullName evidence="1">Uncharacterized protein</fullName>
    </submittedName>
</protein>